<reference evidence="3 4" key="1">
    <citation type="submission" date="2024-06" db="EMBL/GenBank/DDBJ databases">
        <title>The Natural Products Discovery Center: Release of the First 8490 Sequenced Strains for Exploring Actinobacteria Biosynthetic Diversity.</title>
        <authorList>
            <person name="Kalkreuter E."/>
            <person name="Kautsar S.A."/>
            <person name="Yang D."/>
            <person name="Bader C.D."/>
            <person name="Teijaro C.N."/>
            <person name="Fluegel L."/>
            <person name="Davis C.M."/>
            <person name="Simpson J.R."/>
            <person name="Lauterbach L."/>
            <person name="Steele A.D."/>
            <person name="Gui C."/>
            <person name="Meng S."/>
            <person name="Li G."/>
            <person name="Viehrig K."/>
            <person name="Ye F."/>
            <person name="Su P."/>
            <person name="Kiefer A.F."/>
            <person name="Nichols A."/>
            <person name="Cepeda A.J."/>
            <person name="Yan W."/>
            <person name="Fan B."/>
            <person name="Jiang Y."/>
            <person name="Adhikari A."/>
            <person name="Zheng C.-J."/>
            <person name="Schuster L."/>
            <person name="Cowan T.M."/>
            <person name="Smanski M.J."/>
            <person name="Chevrette M.G."/>
            <person name="De Carvalho L.P.S."/>
            <person name="Shen B."/>
        </authorList>
    </citation>
    <scope>NUCLEOTIDE SEQUENCE [LARGE SCALE GENOMIC DNA]</scope>
    <source>
        <strain evidence="3 4">NPDC005137</strain>
    </source>
</reference>
<organism evidence="3 4">
    <name type="scientific">Streptomyces sp. 900116325</name>
    <dbReference type="NCBI Taxonomy" id="3154295"/>
    <lineage>
        <taxon>Bacteria</taxon>
        <taxon>Bacillati</taxon>
        <taxon>Actinomycetota</taxon>
        <taxon>Actinomycetes</taxon>
        <taxon>Kitasatosporales</taxon>
        <taxon>Streptomycetaceae</taxon>
        <taxon>Streptomyces</taxon>
    </lineage>
</organism>
<dbReference type="InterPro" id="IPR036812">
    <property type="entry name" value="NAD(P)_OxRdtase_dom_sf"/>
</dbReference>
<dbReference type="Gene3D" id="3.20.20.100">
    <property type="entry name" value="NADP-dependent oxidoreductase domain"/>
    <property type="match status" value="1"/>
</dbReference>
<dbReference type="Proteomes" id="UP001550044">
    <property type="component" value="Unassembled WGS sequence"/>
</dbReference>
<protein>
    <submittedName>
        <fullName evidence="3">Aldo/keto reductase</fullName>
        <ecNumber evidence="3">1.1.1.-</ecNumber>
    </submittedName>
</protein>
<feature type="domain" description="NADP-dependent oxidoreductase" evidence="2">
    <location>
        <begin position="17"/>
        <end position="303"/>
    </location>
</feature>
<dbReference type="PRINTS" id="PR00069">
    <property type="entry name" value="ALDKETRDTASE"/>
</dbReference>
<evidence type="ECO:0000256" key="1">
    <source>
        <dbReference type="ARBA" id="ARBA00023002"/>
    </source>
</evidence>
<dbReference type="RefSeq" id="WP_356496988.1">
    <property type="nucleotide sequence ID" value="NZ_JBEXIP010000005.1"/>
</dbReference>
<dbReference type="InterPro" id="IPR050791">
    <property type="entry name" value="Aldo-Keto_reductase"/>
</dbReference>
<dbReference type="InterPro" id="IPR020471">
    <property type="entry name" value="AKR"/>
</dbReference>
<keyword evidence="1 3" id="KW-0560">Oxidoreductase</keyword>
<proteinExistence type="predicted"/>
<dbReference type="PANTHER" id="PTHR43625:SF40">
    <property type="entry name" value="ALDO-KETO REDUCTASE YAKC [NADP(+)]"/>
    <property type="match status" value="1"/>
</dbReference>
<keyword evidence="4" id="KW-1185">Reference proteome</keyword>
<gene>
    <name evidence="3" type="ORF">ABZV61_10280</name>
</gene>
<dbReference type="Pfam" id="PF00248">
    <property type="entry name" value="Aldo_ket_red"/>
    <property type="match status" value="1"/>
</dbReference>
<dbReference type="PANTHER" id="PTHR43625">
    <property type="entry name" value="AFLATOXIN B1 ALDEHYDE REDUCTASE"/>
    <property type="match status" value="1"/>
</dbReference>
<evidence type="ECO:0000313" key="3">
    <source>
        <dbReference type="EMBL" id="MET8433175.1"/>
    </source>
</evidence>
<dbReference type="CDD" id="cd19076">
    <property type="entry name" value="AKR_AKR13A_13D"/>
    <property type="match status" value="1"/>
</dbReference>
<evidence type="ECO:0000313" key="4">
    <source>
        <dbReference type="Proteomes" id="UP001550044"/>
    </source>
</evidence>
<dbReference type="GO" id="GO:0016491">
    <property type="term" value="F:oxidoreductase activity"/>
    <property type="evidence" value="ECO:0007669"/>
    <property type="project" value="UniProtKB-KW"/>
</dbReference>
<name>A0ABV2U5Q8_9ACTN</name>
<evidence type="ECO:0000259" key="2">
    <source>
        <dbReference type="Pfam" id="PF00248"/>
    </source>
</evidence>
<dbReference type="EMBL" id="JBEXIP010000005">
    <property type="protein sequence ID" value="MET8433175.1"/>
    <property type="molecule type" value="Genomic_DNA"/>
</dbReference>
<dbReference type="InterPro" id="IPR023210">
    <property type="entry name" value="NADP_OxRdtase_dom"/>
</dbReference>
<sequence>MKTIDLGSNGLRVPVQGFGAMGMSAFYGARDETEAVATLNRAVDLGVTHIDTAEAYGPFENEKLIARALGHRRSEVTIATKFAMDFDADGTPLDGRAEHVRRAVERSLRHLEMDTIDLYYLHRVDPAVPIEETVGAMSELVTAGKVRHLGLSEAAAATIRRAHAVHPITAVQSELSLFSRDLLENGIKTVLDELGIGLVAFSPLGRGFLSGAIRSVDDLDPDDARRGLPRFSPESIAANLALVDRVGAIAEARGATPGQIALAWVAAQGAVSIPGTKRRAYLEENVAAADITLTAAELSALEGAVPTAAVTGARDTVEGLARTNH</sequence>
<comment type="caution">
    <text evidence="3">The sequence shown here is derived from an EMBL/GenBank/DDBJ whole genome shotgun (WGS) entry which is preliminary data.</text>
</comment>
<dbReference type="EC" id="1.1.1.-" evidence="3"/>
<dbReference type="SUPFAM" id="SSF51430">
    <property type="entry name" value="NAD(P)-linked oxidoreductase"/>
    <property type="match status" value="1"/>
</dbReference>
<accession>A0ABV2U5Q8</accession>